<gene>
    <name evidence="1" type="ORF">KIL84_002672</name>
</gene>
<accession>A0A9D4AQN4</accession>
<comment type="caution">
    <text evidence="1">The sequence shown here is derived from an EMBL/GenBank/DDBJ whole genome shotgun (WGS) entry which is preliminary data.</text>
</comment>
<reference evidence="1" key="1">
    <citation type="submission" date="2021-09" db="EMBL/GenBank/DDBJ databases">
        <title>The genome of Mauremys mutica provides insights into the evolution of semi-aquatic lifestyle.</title>
        <authorList>
            <person name="Gong S."/>
            <person name="Gao Y."/>
        </authorList>
    </citation>
    <scope>NUCLEOTIDE SEQUENCE</scope>
    <source>
        <strain evidence="1">MM-2020</strain>
        <tissue evidence="1">Muscle</tissue>
    </source>
</reference>
<keyword evidence="2" id="KW-1185">Reference proteome</keyword>
<sequence length="180" mass="19273">MYAKLPLPSKSAGRLEYLVLVKPNCKANKNIQVGIYISAFQGAWISIHIALPISTQPRPVNDPASSPNLVMNPGHLPPEAYCTYSKICFLSLGLSLGVVLCHQVPARGEDVNGVCICCPNISVSPCTSVTLRVWTVIFAVSTSIAPSTYYTLHTSQGEGFFASAPILTHQTGANVWGQVT</sequence>
<evidence type="ECO:0000313" key="1">
    <source>
        <dbReference type="EMBL" id="KAH1167189.1"/>
    </source>
</evidence>
<protein>
    <submittedName>
        <fullName evidence="1">Uncharacterized protein</fullName>
    </submittedName>
</protein>
<proteinExistence type="predicted"/>
<dbReference type="EMBL" id="JAHDVG010000486">
    <property type="protein sequence ID" value="KAH1167189.1"/>
    <property type="molecule type" value="Genomic_DNA"/>
</dbReference>
<name>A0A9D4AQN4_9SAUR</name>
<dbReference type="AlphaFoldDB" id="A0A9D4AQN4"/>
<organism evidence="1 2">
    <name type="scientific">Mauremys mutica</name>
    <name type="common">yellowpond turtle</name>
    <dbReference type="NCBI Taxonomy" id="74926"/>
    <lineage>
        <taxon>Eukaryota</taxon>
        <taxon>Metazoa</taxon>
        <taxon>Chordata</taxon>
        <taxon>Craniata</taxon>
        <taxon>Vertebrata</taxon>
        <taxon>Euteleostomi</taxon>
        <taxon>Archelosauria</taxon>
        <taxon>Testudinata</taxon>
        <taxon>Testudines</taxon>
        <taxon>Cryptodira</taxon>
        <taxon>Durocryptodira</taxon>
        <taxon>Testudinoidea</taxon>
        <taxon>Geoemydidae</taxon>
        <taxon>Geoemydinae</taxon>
        <taxon>Mauremys</taxon>
    </lineage>
</organism>
<dbReference type="Proteomes" id="UP000827986">
    <property type="component" value="Unassembled WGS sequence"/>
</dbReference>
<evidence type="ECO:0000313" key="2">
    <source>
        <dbReference type="Proteomes" id="UP000827986"/>
    </source>
</evidence>